<gene>
    <name evidence="1" type="primary">GLCAK1</name>
    <name evidence="1" type="ORF">KSP39_PZI018480</name>
</gene>
<dbReference type="AlphaFoldDB" id="A0AAP0FYF9"/>
<evidence type="ECO:0000313" key="1">
    <source>
        <dbReference type="EMBL" id="KAK8925710.1"/>
    </source>
</evidence>
<protein>
    <submittedName>
        <fullName evidence="1">Glucuronokinase 1</fullName>
    </submittedName>
</protein>
<reference evidence="1 2" key="1">
    <citation type="journal article" date="2022" name="Nat. Plants">
        <title>Genomes of leafy and leafless Platanthera orchids illuminate the evolution of mycoheterotrophy.</title>
        <authorList>
            <person name="Li M.H."/>
            <person name="Liu K.W."/>
            <person name="Li Z."/>
            <person name="Lu H.C."/>
            <person name="Ye Q.L."/>
            <person name="Zhang D."/>
            <person name="Wang J.Y."/>
            <person name="Li Y.F."/>
            <person name="Zhong Z.M."/>
            <person name="Liu X."/>
            <person name="Yu X."/>
            <person name="Liu D.K."/>
            <person name="Tu X.D."/>
            <person name="Liu B."/>
            <person name="Hao Y."/>
            <person name="Liao X.Y."/>
            <person name="Jiang Y.T."/>
            <person name="Sun W.H."/>
            <person name="Chen J."/>
            <person name="Chen Y.Q."/>
            <person name="Ai Y."/>
            <person name="Zhai J.W."/>
            <person name="Wu S.S."/>
            <person name="Zhou Z."/>
            <person name="Hsiao Y.Y."/>
            <person name="Wu W.L."/>
            <person name="Chen Y.Y."/>
            <person name="Lin Y.F."/>
            <person name="Hsu J.L."/>
            <person name="Li C.Y."/>
            <person name="Wang Z.W."/>
            <person name="Zhao X."/>
            <person name="Zhong W.Y."/>
            <person name="Ma X.K."/>
            <person name="Ma L."/>
            <person name="Huang J."/>
            <person name="Chen G.Z."/>
            <person name="Huang M.Z."/>
            <person name="Huang L."/>
            <person name="Peng D.H."/>
            <person name="Luo Y.B."/>
            <person name="Zou S.Q."/>
            <person name="Chen S.P."/>
            <person name="Lan S."/>
            <person name="Tsai W.C."/>
            <person name="Van de Peer Y."/>
            <person name="Liu Z.J."/>
        </authorList>
    </citation>
    <scope>NUCLEOTIDE SEQUENCE [LARGE SCALE GENOMIC DNA]</scope>
    <source>
        <strain evidence="1">Lor287</strain>
    </source>
</reference>
<organism evidence="1 2">
    <name type="scientific">Platanthera zijinensis</name>
    <dbReference type="NCBI Taxonomy" id="2320716"/>
    <lineage>
        <taxon>Eukaryota</taxon>
        <taxon>Viridiplantae</taxon>
        <taxon>Streptophyta</taxon>
        <taxon>Embryophyta</taxon>
        <taxon>Tracheophyta</taxon>
        <taxon>Spermatophyta</taxon>
        <taxon>Magnoliopsida</taxon>
        <taxon>Liliopsida</taxon>
        <taxon>Asparagales</taxon>
        <taxon>Orchidaceae</taxon>
        <taxon>Orchidoideae</taxon>
        <taxon>Orchideae</taxon>
        <taxon>Orchidinae</taxon>
        <taxon>Platanthera</taxon>
    </lineage>
</organism>
<sequence>MTAEGDGMPCCIEHRAYARMGLLGNPSDVYFGRTISFSLGNFCSFVRLEPSKDLATRLPNEGYYGGVRLLMAICNVFYRYFSEKNIALKEGNFTVL</sequence>
<dbReference type="InterPro" id="IPR053034">
    <property type="entry name" value="Glucuronokinase-like"/>
</dbReference>
<comment type="caution">
    <text evidence="1">The sequence shown here is derived from an EMBL/GenBank/DDBJ whole genome shotgun (WGS) entry which is preliminary data.</text>
</comment>
<accession>A0AAP0FYF9</accession>
<name>A0AAP0FYF9_9ASPA</name>
<dbReference type="Proteomes" id="UP001418222">
    <property type="component" value="Unassembled WGS sequence"/>
</dbReference>
<proteinExistence type="predicted"/>
<evidence type="ECO:0000313" key="2">
    <source>
        <dbReference type="Proteomes" id="UP001418222"/>
    </source>
</evidence>
<dbReference type="PANTHER" id="PTHR38710">
    <property type="entry name" value="WITH PUTATIVE URIDYL PYROPHOSPHORYLASE-RELATED"/>
    <property type="match status" value="1"/>
</dbReference>
<keyword evidence="2" id="KW-1185">Reference proteome</keyword>
<dbReference type="EMBL" id="JBBWWQ010000016">
    <property type="protein sequence ID" value="KAK8925710.1"/>
    <property type="molecule type" value="Genomic_DNA"/>
</dbReference>
<dbReference type="PANTHER" id="PTHR38710:SF1">
    <property type="entry name" value="WITH PUTATIVE URIDYL PYROPHOSPHORYLASE-RELATED"/>
    <property type="match status" value="1"/>
</dbReference>